<comment type="caution">
    <text evidence="1">The sequence shown here is derived from an EMBL/GenBank/DDBJ whole genome shotgun (WGS) entry which is preliminary data.</text>
</comment>
<dbReference type="Proteomes" id="UP000029227">
    <property type="component" value="Unassembled WGS sequence"/>
</dbReference>
<dbReference type="STRING" id="754436.JCM19237_2797"/>
<evidence type="ECO:0000313" key="1">
    <source>
        <dbReference type="EMBL" id="GAL06700.1"/>
    </source>
</evidence>
<reference evidence="1 2" key="1">
    <citation type="journal article" date="2014" name="Genome Announc.">
        <title>Draft Genome Sequences of Two Vibrionaceae Species, Vibrio ponticus C121 and Photobacterium aphoticum C119, Isolated as Coral Reef Microbiota.</title>
        <authorList>
            <person name="Al-saari N."/>
            <person name="Meirelles P.M."/>
            <person name="Mino S."/>
            <person name="Suda W."/>
            <person name="Oshima K."/>
            <person name="Hattori M."/>
            <person name="Ohkuma M."/>
            <person name="Thompson F.L."/>
            <person name="Gomez-Gil B."/>
            <person name="Sawabe T."/>
            <person name="Sawabe T."/>
        </authorList>
    </citation>
    <scope>NUCLEOTIDE SEQUENCE [LARGE SCALE GENOMIC DNA]</scope>
    <source>
        <strain evidence="1 2">JCM 19237</strain>
    </source>
</reference>
<dbReference type="EMBL" id="BBMN01000012">
    <property type="protein sequence ID" value="GAL06700.1"/>
    <property type="molecule type" value="Genomic_DNA"/>
</dbReference>
<gene>
    <name evidence="1" type="ORF">JCM19237_2797</name>
</gene>
<evidence type="ECO:0000313" key="2">
    <source>
        <dbReference type="Proteomes" id="UP000029227"/>
    </source>
</evidence>
<name>A0A090QU36_9GAMM</name>
<organism evidence="1 2">
    <name type="scientific">Photobacterium aphoticum</name>
    <dbReference type="NCBI Taxonomy" id="754436"/>
    <lineage>
        <taxon>Bacteria</taxon>
        <taxon>Pseudomonadati</taxon>
        <taxon>Pseudomonadota</taxon>
        <taxon>Gammaproteobacteria</taxon>
        <taxon>Vibrionales</taxon>
        <taxon>Vibrionaceae</taxon>
        <taxon>Photobacterium</taxon>
    </lineage>
</organism>
<accession>A0A090QU36</accession>
<protein>
    <submittedName>
        <fullName evidence="1">Uncharacterized protein</fullName>
    </submittedName>
</protein>
<dbReference type="AlphaFoldDB" id="A0A090QU36"/>
<sequence>MRDLSGLEKTYQRQQMIKDPKTIELLLSFIGLVKATCYRRWKSSNWRISA</sequence>
<proteinExistence type="predicted"/>